<evidence type="ECO:0000256" key="2">
    <source>
        <dbReference type="ARBA" id="ARBA00024195"/>
    </source>
</evidence>
<reference evidence="4" key="2">
    <citation type="submission" date="2020-05" db="UniProtKB">
        <authorList>
            <consortium name="EnsemblMetazoa"/>
        </authorList>
    </citation>
    <scope>IDENTIFICATION</scope>
    <source>
        <strain evidence="4">MINIMUS1</strain>
    </source>
</reference>
<dbReference type="PANTHER" id="PTHR24260:SF147">
    <property type="entry name" value="EG:BACR7A4.3 PROTEIN-RELATED"/>
    <property type="match status" value="1"/>
</dbReference>
<comment type="similarity">
    <text evidence="2">Belongs to the peptidase S1 family. CLIP subfamily.</text>
</comment>
<evidence type="ECO:0000256" key="1">
    <source>
        <dbReference type="ARBA" id="ARBA00023157"/>
    </source>
</evidence>
<protein>
    <recommendedName>
        <fullName evidence="3">Peptidase S1 domain-containing protein</fullName>
    </recommendedName>
</protein>
<dbReference type="PRINTS" id="PR00722">
    <property type="entry name" value="CHYMOTRYPSIN"/>
</dbReference>
<dbReference type="Proteomes" id="UP000075920">
    <property type="component" value="Unassembled WGS sequence"/>
</dbReference>
<dbReference type="Pfam" id="PF00089">
    <property type="entry name" value="Trypsin"/>
    <property type="match status" value="1"/>
</dbReference>
<sequence length="189" mass="20840">MIARYLLQNFIPYAQYRTPSKYHDIALVELQENISFNKYVVPICPDFQTEDLPVTENLTVADGVVSNHLMYAPVRTLPLEVCKAAYADPNLSMILQNKLSSGVIDKQYCAVGNFTENPFDNIDACQGDSGGPLQGLRNNTVFLIGVISAGIGCGSALPGLYARVGSYFEWIYTTITESESRQTCPPNRS</sequence>
<dbReference type="InterPro" id="IPR009003">
    <property type="entry name" value="Peptidase_S1_PA"/>
</dbReference>
<name>A0A182WAT9_9DIPT</name>
<evidence type="ECO:0000259" key="3">
    <source>
        <dbReference type="PROSITE" id="PS50240"/>
    </source>
</evidence>
<dbReference type="STRING" id="112268.A0A182WAT9"/>
<dbReference type="PANTHER" id="PTHR24260">
    <property type="match status" value="1"/>
</dbReference>
<dbReference type="InterPro" id="IPR001314">
    <property type="entry name" value="Peptidase_S1A"/>
</dbReference>
<dbReference type="GO" id="GO:0004252">
    <property type="term" value="F:serine-type endopeptidase activity"/>
    <property type="evidence" value="ECO:0007669"/>
    <property type="project" value="InterPro"/>
</dbReference>
<feature type="domain" description="Peptidase S1" evidence="3">
    <location>
        <begin position="7"/>
        <end position="176"/>
    </location>
</feature>
<dbReference type="InterPro" id="IPR051333">
    <property type="entry name" value="CLIP_Serine_Protease"/>
</dbReference>
<accession>A0A182WAT9</accession>
<dbReference type="Gene3D" id="2.40.10.10">
    <property type="entry name" value="Trypsin-like serine proteases"/>
    <property type="match status" value="1"/>
</dbReference>
<dbReference type="InterPro" id="IPR033116">
    <property type="entry name" value="TRYPSIN_SER"/>
</dbReference>
<organism evidence="4 5">
    <name type="scientific">Anopheles minimus</name>
    <dbReference type="NCBI Taxonomy" id="112268"/>
    <lineage>
        <taxon>Eukaryota</taxon>
        <taxon>Metazoa</taxon>
        <taxon>Ecdysozoa</taxon>
        <taxon>Arthropoda</taxon>
        <taxon>Hexapoda</taxon>
        <taxon>Insecta</taxon>
        <taxon>Pterygota</taxon>
        <taxon>Neoptera</taxon>
        <taxon>Endopterygota</taxon>
        <taxon>Diptera</taxon>
        <taxon>Nematocera</taxon>
        <taxon>Culicoidea</taxon>
        <taxon>Culicidae</taxon>
        <taxon>Anophelinae</taxon>
        <taxon>Anopheles</taxon>
    </lineage>
</organism>
<evidence type="ECO:0000313" key="5">
    <source>
        <dbReference type="Proteomes" id="UP000075920"/>
    </source>
</evidence>
<reference evidence="5" key="1">
    <citation type="submission" date="2013-03" db="EMBL/GenBank/DDBJ databases">
        <title>The Genome Sequence of Anopheles minimus MINIMUS1.</title>
        <authorList>
            <consortium name="The Broad Institute Genomics Platform"/>
            <person name="Neafsey D.E."/>
            <person name="Walton C."/>
            <person name="Walker B."/>
            <person name="Young S.K."/>
            <person name="Zeng Q."/>
            <person name="Gargeya S."/>
            <person name="Fitzgerald M."/>
            <person name="Haas B."/>
            <person name="Abouelleil A."/>
            <person name="Allen A.W."/>
            <person name="Alvarado L."/>
            <person name="Arachchi H.M."/>
            <person name="Berlin A.M."/>
            <person name="Chapman S.B."/>
            <person name="Gainer-Dewar J."/>
            <person name="Goldberg J."/>
            <person name="Griggs A."/>
            <person name="Gujja S."/>
            <person name="Hansen M."/>
            <person name="Howarth C."/>
            <person name="Imamovic A."/>
            <person name="Ireland A."/>
            <person name="Larimer J."/>
            <person name="McCowan C."/>
            <person name="Murphy C."/>
            <person name="Pearson M."/>
            <person name="Poon T.W."/>
            <person name="Priest M."/>
            <person name="Roberts A."/>
            <person name="Saif S."/>
            <person name="Shea T."/>
            <person name="Sisk P."/>
            <person name="Sykes S."/>
            <person name="Wortman J."/>
            <person name="Nusbaum C."/>
            <person name="Birren B."/>
        </authorList>
    </citation>
    <scope>NUCLEOTIDE SEQUENCE [LARGE SCALE GENOMIC DNA]</scope>
    <source>
        <strain evidence="5">MINIMUS1</strain>
    </source>
</reference>
<keyword evidence="5" id="KW-1185">Reference proteome</keyword>
<dbReference type="PROSITE" id="PS00135">
    <property type="entry name" value="TRYPSIN_SER"/>
    <property type="match status" value="1"/>
</dbReference>
<dbReference type="AlphaFoldDB" id="A0A182WAT9"/>
<dbReference type="VEuPathDB" id="VectorBase:AMIN007467"/>
<dbReference type="EnsemblMetazoa" id="AMIN007467-RA">
    <property type="protein sequence ID" value="AMIN007467-PA"/>
    <property type="gene ID" value="AMIN007467"/>
</dbReference>
<dbReference type="SMART" id="SM00020">
    <property type="entry name" value="Tryp_SPc"/>
    <property type="match status" value="1"/>
</dbReference>
<dbReference type="SUPFAM" id="SSF50494">
    <property type="entry name" value="Trypsin-like serine proteases"/>
    <property type="match status" value="1"/>
</dbReference>
<dbReference type="PROSITE" id="PS50240">
    <property type="entry name" value="TRYPSIN_DOM"/>
    <property type="match status" value="1"/>
</dbReference>
<dbReference type="InterPro" id="IPR043504">
    <property type="entry name" value="Peptidase_S1_PA_chymotrypsin"/>
</dbReference>
<dbReference type="InterPro" id="IPR001254">
    <property type="entry name" value="Trypsin_dom"/>
</dbReference>
<evidence type="ECO:0000313" key="4">
    <source>
        <dbReference type="EnsemblMetazoa" id="AMIN007467-PA"/>
    </source>
</evidence>
<proteinExistence type="inferred from homology"/>
<keyword evidence="1" id="KW-1015">Disulfide bond</keyword>
<dbReference type="GO" id="GO:0006508">
    <property type="term" value="P:proteolysis"/>
    <property type="evidence" value="ECO:0007669"/>
    <property type="project" value="InterPro"/>
</dbReference>